<dbReference type="CDD" id="cd16376">
    <property type="entry name" value="Avd_like"/>
    <property type="match status" value="1"/>
</dbReference>
<dbReference type="EMBL" id="NFKP01000013">
    <property type="protein sequence ID" value="OUP68894.1"/>
    <property type="molecule type" value="Genomic_DNA"/>
</dbReference>
<dbReference type="Gene3D" id="1.20.1440.60">
    <property type="entry name" value="23S rRNA-intervening sequence"/>
    <property type="match status" value="1"/>
</dbReference>
<reference evidence="2" key="1">
    <citation type="submission" date="2017-04" db="EMBL/GenBank/DDBJ databases">
        <title>Function of individual gut microbiota members based on whole genome sequencing of pure cultures obtained from chicken caecum.</title>
        <authorList>
            <person name="Medvecky M."/>
            <person name="Cejkova D."/>
            <person name="Polansky O."/>
            <person name="Karasova D."/>
            <person name="Kubasova T."/>
            <person name="Cizek A."/>
            <person name="Rychlik I."/>
        </authorList>
    </citation>
    <scope>NUCLEOTIDE SEQUENCE [LARGE SCALE GENOMIC DNA]</scope>
    <source>
        <strain evidence="2">An175</strain>
    </source>
</reference>
<name>A0A1Y4MYF5_9FIRM</name>
<dbReference type="SUPFAM" id="SSF158446">
    <property type="entry name" value="IVS-encoded protein-like"/>
    <property type="match status" value="1"/>
</dbReference>
<gene>
    <name evidence="1" type="ORF">B5F11_11105</name>
</gene>
<dbReference type="AlphaFoldDB" id="A0A1Y4MYF5"/>
<organism evidence="1 2">
    <name type="scientific">Anaerotruncus colihominis</name>
    <dbReference type="NCBI Taxonomy" id="169435"/>
    <lineage>
        <taxon>Bacteria</taxon>
        <taxon>Bacillati</taxon>
        <taxon>Bacillota</taxon>
        <taxon>Clostridia</taxon>
        <taxon>Eubacteriales</taxon>
        <taxon>Oscillospiraceae</taxon>
        <taxon>Anaerotruncus</taxon>
    </lineage>
</organism>
<accession>A0A1Y4MYF5</accession>
<sequence>MSATNGKPGELTAISKAKDLVNHTMWASNKVFPKSVRFTLSQRMETAALDVLECLIEANEIFPRSAAETAERLDLQKRALTKCKLLLNLLDIALERGYIDIRRCEDWTKKILDVKNLTASWRKKDAARFSPKG</sequence>
<protein>
    <recommendedName>
        <fullName evidence="3">Four helix bundle protein</fullName>
    </recommendedName>
</protein>
<evidence type="ECO:0000313" key="2">
    <source>
        <dbReference type="Proteomes" id="UP000196386"/>
    </source>
</evidence>
<dbReference type="InterPro" id="IPR036583">
    <property type="entry name" value="23S_rRNA_IVS_sf"/>
</dbReference>
<dbReference type="InterPro" id="IPR055360">
    <property type="entry name" value="bAvd"/>
</dbReference>
<proteinExistence type="predicted"/>
<dbReference type="Proteomes" id="UP000196386">
    <property type="component" value="Unassembled WGS sequence"/>
</dbReference>
<evidence type="ECO:0000313" key="1">
    <source>
        <dbReference type="EMBL" id="OUP68894.1"/>
    </source>
</evidence>
<evidence type="ECO:0008006" key="3">
    <source>
        <dbReference type="Google" id="ProtNLM"/>
    </source>
</evidence>
<comment type="caution">
    <text evidence="1">The sequence shown here is derived from an EMBL/GenBank/DDBJ whole genome shotgun (WGS) entry which is preliminary data.</text>
</comment>
<dbReference type="RefSeq" id="WP_087301560.1">
    <property type="nucleotide sequence ID" value="NZ_NFKP01000013.1"/>
</dbReference>